<dbReference type="HAMAP" id="MF_01345_B">
    <property type="entry name" value="Ribosomal_uS17_B"/>
    <property type="match status" value="1"/>
</dbReference>
<dbReference type="NCBIfam" id="NF004123">
    <property type="entry name" value="PRK05610.1"/>
    <property type="match status" value="1"/>
</dbReference>
<evidence type="ECO:0000256" key="4">
    <source>
        <dbReference type="ARBA" id="ARBA00022980"/>
    </source>
</evidence>
<dbReference type="PATRIC" id="fig|267850.7.peg.1685"/>
<evidence type="ECO:0000256" key="5">
    <source>
        <dbReference type="ARBA" id="ARBA00023274"/>
    </source>
</evidence>
<dbReference type="Proteomes" id="UP000027318">
    <property type="component" value="Unassembled WGS sequence"/>
</dbReference>
<evidence type="ECO:0000256" key="2">
    <source>
        <dbReference type="ARBA" id="ARBA00022730"/>
    </source>
</evidence>
<dbReference type="Gene3D" id="2.40.50.140">
    <property type="entry name" value="Nucleic acid-binding proteins"/>
    <property type="match status" value="1"/>
</dbReference>
<keyword evidence="5 6" id="KW-0687">Ribonucleoprotein</keyword>
<dbReference type="OrthoDB" id="9811714at2"/>
<dbReference type="InterPro" id="IPR012340">
    <property type="entry name" value="NA-bd_OB-fold"/>
</dbReference>
<dbReference type="PANTHER" id="PTHR10744">
    <property type="entry name" value="40S RIBOSOMAL PROTEIN S11 FAMILY MEMBER"/>
    <property type="match status" value="1"/>
</dbReference>
<dbReference type="GO" id="GO:0019843">
    <property type="term" value="F:rRNA binding"/>
    <property type="evidence" value="ECO:0007669"/>
    <property type="project" value="UniProtKB-UniRule"/>
</dbReference>
<comment type="subunit">
    <text evidence="6">Part of the 30S ribosomal subunit.</text>
</comment>
<dbReference type="NCBIfam" id="TIGR03635">
    <property type="entry name" value="uS17_bact"/>
    <property type="match status" value="1"/>
</dbReference>
<keyword evidence="4 6" id="KW-0689">Ribosomal protein</keyword>
<evidence type="ECO:0000256" key="6">
    <source>
        <dbReference type="HAMAP-Rule" id="MF_01345"/>
    </source>
</evidence>
<comment type="function">
    <text evidence="6">One of the primary rRNA binding proteins, it binds specifically to the 5'-end of 16S ribosomal RNA.</text>
</comment>
<evidence type="ECO:0000313" key="8">
    <source>
        <dbReference type="EMBL" id="KDE39675.1"/>
    </source>
</evidence>
<dbReference type="PANTHER" id="PTHR10744:SF1">
    <property type="entry name" value="SMALL RIBOSOMAL SUBUNIT PROTEIN US17M"/>
    <property type="match status" value="1"/>
</dbReference>
<keyword evidence="9" id="KW-1185">Reference proteome</keyword>
<comment type="caution">
    <text evidence="8">The sequence shown here is derived from an EMBL/GenBank/DDBJ whole genome shotgun (WGS) entry which is preliminary data.</text>
</comment>
<dbReference type="CDD" id="cd00364">
    <property type="entry name" value="Ribosomal_uS17"/>
    <property type="match status" value="1"/>
</dbReference>
<organism evidence="8 9">
    <name type="scientific">Nitrincola lacisaponensis</name>
    <dbReference type="NCBI Taxonomy" id="267850"/>
    <lineage>
        <taxon>Bacteria</taxon>
        <taxon>Pseudomonadati</taxon>
        <taxon>Pseudomonadota</taxon>
        <taxon>Gammaproteobacteria</taxon>
        <taxon>Oceanospirillales</taxon>
        <taxon>Oceanospirillaceae</taxon>
        <taxon>Nitrincola</taxon>
    </lineage>
</organism>
<dbReference type="InterPro" id="IPR019984">
    <property type="entry name" value="Ribosomal_uS17_bact/chlr"/>
</dbReference>
<protein>
    <recommendedName>
        <fullName evidence="6">Small ribosomal subunit protein uS17</fullName>
    </recommendedName>
</protein>
<dbReference type="RefSeq" id="WP_036546499.1">
    <property type="nucleotide sequence ID" value="NZ_JBKBNO010000007.1"/>
</dbReference>
<dbReference type="EMBL" id="JMSZ01000024">
    <property type="protein sequence ID" value="KDE39675.1"/>
    <property type="molecule type" value="Genomic_DNA"/>
</dbReference>
<dbReference type="GO" id="GO:0022627">
    <property type="term" value="C:cytosolic small ribosomal subunit"/>
    <property type="evidence" value="ECO:0007669"/>
    <property type="project" value="UniProtKB-UniRule"/>
</dbReference>
<sequence length="98" mass="11085">MSAEKRIRTVTGKVVSDKMDKTITVLVERKEKHPIYGKFVRRSTKLHAHDADNACRIGDLVTIQESRPLSKSKTWVLVRIEEQANKALMAVEEPAAEV</sequence>
<accession>A0A063Y3D4</accession>
<evidence type="ECO:0000313" key="9">
    <source>
        <dbReference type="Proteomes" id="UP000027318"/>
    </source>
</evidence>
<keyword evidence="2 6" id="KW-0699">rRNA-binding</keyword>
<reference evidence="8 9" key="1">
    <citation type="journal article" date="2005" name="Int. J. Syst. Evol. Microbiol.">
        <title>Nitrincola lacisaponensis gen. nov., sp. nov., a novel alkaliphilic bacterium isolated from an alkaline, saline lake.</title>
        <authorList>
            <person name="Dimitriu P.A."/>
            <person name="Shukla S.K."/>
            <person name="Conradt J."/>
            <person name="Marquez M.C."/>
            <person name="Ventosa A."/>
            <person name="Maglia A."/>
            <person name="Peyton B.M."/>
            <person name="Pinkart H.C."/>
            <person name="Mormile M.R."/>
        </authorList>
    </citation>
    <scope>NUCLEOTIDE SEQUENCE [LARGE SCALE GENOMIC DNA]</scope>
    <source>
        <strain evidence="8 9">4CA</strain>
    </source>
</reference>
<dbReference type="GO" id="GO:0003735">
    <property type="term" value="F:structural constituent of ribosome"/>
    <property type="evidence" value="ECO:0007669"/>
    <property type="project" value="UniProtKB-UniRule"/>
</dbReference>
<evidence type="ECO:0000256" key="7">
    <source>
        <dbReference type="RuleBase" id="RU003872"/>
    </source>
</evidence>
<evidence type="ECO:0000256" key="3">
    <source>
        <dbReference type="ARBA" id="ARBA00022884"/>
    </source>
</evidence>
<dbReference type="AlphaFoldDB" id="A0A063Y3D4"/>
<name>A0A063Y3D4_9GAMM</name>
<dbReference type="STRING" id="267850.ADINL_1715"/>
<proteinExistence type="inferred from homology"/>
<dbReference type="PRINTS" id="PR00973">
    <property type="entry name" value="RIBOSOMALS17"/>
</dbReference>
<evidence type="ECO:0000256" key="1">
    <source>
        <dbReference type="ARBA" id="ARBA00010254"/>
    </source>
</evidence>
<dbReference type="Pfam" id="PF00366">
    <property type="entry name" value="Ribosomal_S17"/>
    <property type="match status" value="1"/>
</dbReference>
<dbReference type="SUPFAM" id="SSF50249">
    <property type="entry name" value="Nucleic acid-binding proteins"/>
    <property type="match status" value="1"/>
</dbReference>
<dbReference type="InterPro" id="IPR019979">
    <property type="entry name" value="Ribosomal_uS17_CS"/>
</dbReference>
<dbReference type="GO" id="GO:0006412">
    <property type="term" value="P:translation"/>
    <property type="evidence" value="ECO:0007669"/>
    <property type="project" value="UniProtKB-UniRule"/>
</dbReference>
<gene>
    <name evidence="6" type="primary">rpsQ</name>
    <name evidence="8" type="ORF">ADINL_1715</name>
</gene>
<dbReference type="InterPro" id="IPR000266">
    <property type="entry name" value="Ribosomal_uS17"/>
</dbReference>
<keyword evidence="3 6" id="KW-0694">RNA-binding</keyword>
<dbReference type="PROSITE" id="PS00056">
    <property type="entry name" value="RIBOSOMAL_S17"/>
    <property type="match status" value="1"/>
</dbReference>
<comment type="similarity">
    <text evidence="1 6 7">Belongs to the universal ribosomal protein uS17 family.</text>
</comment>